<protein>
    <submittedName>
        <fullName evidence="2">Uncharacterized protein</fullName>
    </submittedName>
</protein>
<evidence type="ECO:0000256" key="1">
    <source>
        <dbReference type="SAM" id="MobiDB-lite"/>
    </source>
</evidence>
<name>A0A1F6D867_9BACT</name>
<dbReference type="EMBL" id="MFLA01000048">
    <property type="protein sequence ID" value="OGG57628.1"/>
    <property type="molecule type" value="Genomic_DNA"/>
</dbReference>
<feature type="region of interest" description="Disordered" evidence="1">
    <location>
        <begin position="204"/>
        <end position="230"/>
    </location>
</feature>
<comment type="caution">
    <text evidence="2">The sequence shown here is derived from an EMBL/GenBank/DDBJ whole genome shotgun (WGS) entry which is preliminary data.</text>
</comment>
<evidence type="ECO:0000313" key="2">
    <source>
        <dbReference type="EMBL" id="OGG57628.1"/>
    </source>
</evidence>
<gene>
    <name evidence="2" type="ORF">A2765_00190</name>
</gene>
<reference evidence="2 3" key="1">
    <citation type="journal article" date="2016" name="Nat. Commun.">
        <title>Thousands of microbial genomes shed light on interconnected biogeochemical processes in an aquifer system.</title>
        <authorList>
            <person name="Anantharaman K."/>
            <person name="Brown C.T."/>
            <person name="Hug L.A."/>
            <person name="Sharon I."/>
            <person name="Castelle C.J."/>
            <person name="Probst A.J."/>
            <person name="Thomas B.C."/>
            <person name="Singh A."/>
            <person name="Wilkins M.J."/>
            <person name="Karaoz U."/>
            <person name="Brodie E.L."/>
            <person name="Williams K.H."/>
            <person name="Hubbard S.S."/>
            <person name="Banfield J.F."/>
        </authorList>
    </citation>
    <scope>NUCLEOTIDE SEQUENCE [LARGE SCALE GENOMIC DNA]</scope>
</reference>
<sequence length="230" mass="25326">MPCDIGYKSYAKVEIPAPVPQEFSAKSEAPAIDADLLEKLGIEDPEFLDWVMELDTKPLLEEALKRALAKVDAGGLDFTVNAEGMLEAKGGFTSPSQKANLSKASSAVSDRWQFELLGITAELLDYTVNITQKGDEMVLEAEETGKSHPCDYIKVTRRNDAAEISFEHFKSRKELDLETAKFAALADKLGVKLALGEREISEGTPFPTELLDPKAQAHGHGHDHEHEHEH</sequence>
<dbReference type="Proteomes" id="UP000176377">
    <property type="component" value="Unassembled WGS sequence"/>
</dbReference>
<feature type="compositionally biased region" description="Basic and acidic residues" evidence="1">
    <location>
        <begin position="220"/>
        <end position="230"/>
    </location>
</feature>
<dbReference type="AlphaFoldDB" id="A0A1F6D867"/>
<accession>A0A1F6D867</accession>
<proteinExistence type="predicted"/>
<organism evidence="2 3">
    <name type="scientific">Candidatus Kaiserbacteria bacterium RIFCSPHIGHO2_01_FULL_56_24</name>
    <dbReference type="NCBI Taxonomy" id="1798487"/>
    <lineage>
        <taxon>Bacteria</taxon>
        <taxon>Candidatus Kaiseribacteriota</taxon>
    </lineage>
</organism>
<evidence type="ECO:0000313" key="3">
    <source>
        <dbReference type="Proteomes" id="UP000176377"/>
    </source>
</evidence>